<reference evidence="2" key="3">
    <citation type="submission" date="2025-09" db="UniProtKB">
        <authorList>
            <consortium name="Ensembl"/>
        </authorList>
    </citation>
    <scope>IDENTIFICATION</scope>
</reference>
<dbReference type="Gene3D" id="3.30.505.10">
    <property type="entry name" value="SH2 domain"/>
    <property type="match status" value="1"/>
</dbReference>
<feature type="domain" description="SH2" evidence="1">
    <location>
        <begin position="13"/>
        <end position="53"/>
    </location>
</feature>
<protein>
    <recommendedName>
        <fullName evidence="1">SH2 domain-containing protein</fullName>
    </recommendedName>
</protein>
<keyword evidence="3" id="KW-1185">Reference proteome</keyword>
<dbReference type="Ensembl" id="ENSHHUT00000030851.1">
    <property type="protein sequence ID" value="ENSHHUP00000029622.1"/>
    <property type="gene ID" value="ENSHHUG00000018879.1"/>
</dbReference>
<evidence type="ECO:0000313" key="3">
    <source>
        <dbReference type="Proteomes" id="UP000314982"/>
    </source>
</evidence>
<dbReference type="AlphaFoldDB" id="A0A4W5LUG9"/>
<dbReference type="SUPFAM" id="SSF55550">
    <property type="entry name" value="SH2 domain"/>
    <property type="match status" value="1"/>
</dbReference>
<reference evidence="3" key="1">
    <citation type="submission" date="2018-06" db="EMBL/GenBank/DDBJ databases">
        <title>Genome assembly of Danube salmon.</title>
        <authorList>
            <person name="Macqueen D.J."/>
            <person name="Gundappa M.K."/>
        </authorList>
    </citation>
    <scope>NUCLEOTIDE SEQUENCE [LARGE SCALE GENOMIC DNA]</scope>
</reference>
<dbReference type="InterPro" id="IPR000980">
    <property type="entry name" value="SH2"/>
</dbReference>
<dbReference type="Pfam" id="PF00017">
    <property type="entry name" value="SH2"/>
    <property type="match status" value="1"/>
</dbReference>
<dbReference type="InterPro" id="IPR036860">
    <property type="entry name" value="SH2_dom_sf"/>
</dbReference>
<dbReference type="Proteomes" id="UP000314982">
    <property type="component" value="Unassembled WGS sequence"/>
</dbReference>
<accession>A0A4W5LUG9</accession>
<organism evidence="2 3">
    <name type="scientific">Hucho hucho</name>
    <name type="common">huchen</name>
    <dbReference type="NCBI Taxonomy" id="62062"/>
    <lineage>
        <taxon>Eukaryota</taxon>
        <taxon>Metazoa</taxon>
        <taxon>Chordata</taxon>
        <taxon>Craniata</taxon>
        <taxon>Vertebrata</taxon>
        <taxon>Euteleostomi</taxon>
        <taxon>Actinopterygii</taxon>
        <taxon>Neopterygii</taxon>
        <taxon>Teleostei</taxon>
        <taxon>Protacanthopterygii</taxon>
        <taxon>Salmoniformes</taxon>
        <taxon>Salmonidae</taxon>
        <taxon>Salmoninae</taxon>
        <taxon>Hucho</taxon>
    </lineage>
</organism>
<proteinExistence type="predicted"/>
<name>A0A4W5LUG9_9TELE</name>
<evidence type="ECO:0000313" key="2">
    <source>
        <dbReference type="Ensembl" id="ENSHHUP00000029622.1"/>
    </source>
</evidence>
<sequence>MAGFSVIEHVFVYHGAISKATTERILGAVGRDGSHLLRDSESVAYTYCLCMSIPTVFQIKEGPWTVEVRKEK</sequence>
<dbReference type="STRING" id="62062.ENSHHUP00000029622"/>
<dbReference type="GeneTree" id="ENSGT01000000217261"/>
<evidence type="ECO:0000259" key="1">
    <source>
        <dbReference type="Pfam" id="PF00017"/>
    </source>
</evidence>
<reference evidence="2" key="2">
    <citation type="submission" date="2025-08" db="UniProtKB">
        <authorList>
            <consortium name="Ensembl"/>
        </authorList>
    </citation>
    <scope>IDENTIFICATION</scope>
</reference>